<evidence type="ECO:0000313" key="2">
    <source>
        <dbReference type="Proteomes" id="UP000249390"/>
    </source>
</evidence>
<gene>
    <name evidence="1" type="ORF">DM860_001108</name>
</gene>
<organism evidence="1 2">
    <name type="scientific">Cuscuta australis</name>
    <dbReference type="NCBI Taxonomy" id="267555"/>
    <lineage>
        <taxon>Eukaryota</taxon>
        <taxon>Viridiplantae</taxon>
        <taxon>Streptophyta</taxon>
        <taxon>Embryophyta</taxon>
        <taxon>Tracheophyta</taxon>
        <taxon>Spermatophyta</taxon>
        <taxon>Magnoliopsida</taxon>
        <taxon>eudicotyledons</taxon>
        <taxon>Gunneridae</taxon>
        <taxon>Pentapetalae</taxon>
        <taxon>asterids</taxon>
        <taxon>lamiids</taxon>
        <taxon>Solanales</taxon>
        <taxon>Convolvulaceae</taxon>
        <taxon>Cuscuteae</taxon>
        <taxon>Cuscuta</taxon>
        <taxon>Cuscuta subgen. Grammica</taxon>
        <taxon>Cuscuta sect. Cleistogrammica</taxon>
    </lineage>
</organism>
<comment type="caution">
    <text evidence="1">The sequence shown here is derived from an EMBL/GenBank/DDBJ whole genome shotgun (WGS) entry which is preliminary data.</text>
</comment>
<keyword evidence="2" id="KW-1185">Reference proteome</keyword>
<dbReference type="EMBL" id="NQVE01000097">
    <property type="protein sequence ID" value="RAL48788.1"/>
    <property type="molecule type" value="Genomic_DNA"/>
</dbReference>
<sequence length="57" mass="5856">MAIFSVHLNSGGGFNDINVAAVPTPAVAIVVVSEDLIGGSKFEQSLPEGHRLFSAST</sequence>
<proteinExistence type="predicted"/>
<evidence type="ECO:0000313" key="1">
    <source>
        <dbReference type="EMBL" id="RAL48788.1"/>
    </source>
</evidence>
<accession>A0A328DWD1</accession>
<name>A0A328DWD1_9ASTE</name>
<reference evidence="1 2" key="1">
    <citation type="submission" date="2018-06" db="EMBL/GenBank/DDBJ databases">
        <title>The Genome of Cuscuta australis (Dodder) Provides Insight into the Evolution of Plant Parasitism.</title>
        <authorList>
            <person name="Liu H."/>
        </authorList>
    </citation>
    <scope>NUCLEOTIDE SEQUENCE [LARGE SCALE GENOMIC DNA]</scope>
    <source>
        <strain evidence="2">cv. Yunnan</strain>
        <tissue evidence="1">Vines</tissue>
    </source>
</reference>
<protein>
    <submittedName>
        <fullName evidence="1">Uncharacterized protein</fullName>
    </submittedName>
</protein>
<dbReference type="Proteomes" id="UP000249390">
    <property type="component" value="Unassembled WGS sequence"/>
</dbReference>
<dbReference type="AlphaFoldDB" id="A0A328DWD1"/>